<organism evidence="3 4">
    <name type="scientific">Rotaria magnacalcarata</name>
    <dbReference type="NCBI Taxonomy" id="392030"/>
    <lineage>
        <taxon>Eukaryota</taxon>
        <taxon>Metazoa</taxon>
        <taxon>Spiralia</taxon>
        <taxon>Gnathifera</taxon>
        <taxon>Rotifera</taxon>
        <taxon>Eurotatoria</taxon>
        <taxon>Bdelloidea</taxon>
        <taxon>Philodinida</taxon>
        <taxon>Philodinidae</taxon>
        <taxon>Rotaria</taxon>
    </lineage>
</organism>
<dbReference type="PANTHER" id="PTHR13774">
    <property type="entry name" value="PHENAZINE BIOSYNTHESIS PROTEIN"/>
    <property type="match status" value="1"/>
</dbReference>
<dbReference type="Pfam" id="PF02567">
    <property type="entry name" value="PhzC-PhzF"/>
    <property type="match status" value="1"/>
</dbReference>
<sequence>MNIKIYQVDVFTDRLFGGNPAGVCPLDKWLPDALMQKIAAENNLSTTAFLVPNSTNDGYELRWFTIEMEIDLCGHATLAAAHIIFTEMSSMNEKINFETKKAGVLTVTRKNEEALYTLNFPACPATKVDLPDVLLSALGSTIAPVEVYKARDYMLVYEKEADIKQLSPNFMALAKVDVFGVIVTAPGDEVDFVSRFFAPSIGNPEDSVTGSSHCSLVPYWSERLGKTQLHAQQISARKGELWCENKGDRVLLSGKAVTYLKGELNI</sequence>
<evidence type="ECO:0000256" key="1">
    <source>
        <dbReference type="ARBA" id="ARBA00008270"/>
    </source>
</evidence>
<dbReference type="EMBL" id="CAJNOV010009744">
    <property type="protein sequence ID" value="CAF1377290.1"/>
    <property type="molecule type" value="Genomic_DNA"/>
</dbReference>
<dbReference type="GO" id="GO:0016853">
    <property type="term" value="F:isomerase activity"/>
    <property type="evidence" value="ECO:0007669"/>
    <property type="project" value="UniProtKB-KW"/>
</dbReference>
<dbReference type="AlphaFoldDB" id="A0A815JBP5"/>
<accession>A0A815JBP5</accession>
<dbReference type="PIRSF" id="PIRSF016184">
    <property type="entry name" value="PhzC_PhzF"/>
    <property type="match status" value="1"/>
</dbReference>
<dbReference type="GO" id="GO:0005737">
    <property type="term" value="C:cytoplasm"/>
    <property type="evidence" value="ECO:0007669"/>
    <property type="project" value="TreeGrafter"/>
</dbReference>
<dbReference type="NCBIfam" id="TIGR00654">
    <property type="entry name" value="PhzF_family"/>
    <property type="match status" value="1"/>
</dbReference>
<comment type="caution">
    <text evidence="3">The sequence shown here is derived from an EMBL/GenBank/DDBJ whole genome shotgun (WGS) entry which is preliminary data.</text>
</comment>
<dbReference type="Gene3D" id="3.10.310.10">
    <property type="entry name" value="Diaminopimelate Epimerase, Chain A, domain 1"/>
    <property type="match status" value="2"/>
</dbReference>
<protein>
    <recommendedName>
        <fullName evidence="5">PhzF family phenazine biosynthesis protein</fullName>
    </recommendedName>
</protein>
<evidence type="ECO:0000313" key="3">
    <source>
        <dbReference type="EMBL" id="CAF1377290.1"/>
    </source>
</evidence>
<comment type="similarity">
    <text evidence="1">Belongs to the PhzF family.</text>
</comment>
<reference evidence="3" key="1">
    <citation type="submission" date="2021-02" db="EMBL/GenBank/DDBJ databases">
        <authorList>
            <person name="Nowell W R."/>
        </authorList>
    </citation>
    <scope>NUCLEOTIDE SEQUENCE</scope>
</reference>
<gene>
    <name evidence="3" type="ORF">CJN711_LOCUS20755</name>
</gene>
<dbReference type="PANTHER" id="PTHR13774:SF17">
    <property type="entry name" value="PHENAZINE BIOSYNTHESIS-LIKE DOMAIN-CONTAINING PROTEIN"/>
    <property type="match status" value="1"/>
</dbReference>
<keyword evidence="2" id="KW-0413">Isomerase</keyword>
<dbReference type="InterPro" id="IPR003719">
    <property type="entry name" value="Phenazine_PhzF-like"/>
</dbReference>
<evidence type="ECO:0000256" key="2">
    <source>
        <dbReference type="ARBA" id="ARBA00023235"/>
    </source>
</evidence>
<proteinExistence type="inferred from homology"/>
<name>A0A815JBP5_9BILA</name>
<dbReference type="SUPFAM" id="SSF54506">
    <property type="entry name" value="Diaminopimelate epimerase-like"/>
    <property type="match status" value="1"/>
</dbReference>
<evidence type="ECO:0000313" key="4">
    <source>
        <dbReference type="Proteomes" id="UP000663855"/>
    </source>
</evidence>
<evidence type="ECO:0008006" key="5">
    <source>
        <dbReference type="Google" id="ProtNLM"/>
    </source>
</evidence>
<dbReference type="Proteomes" id="UP000663855">
    <property type="component" value="Unassembled WGS sequence"/>
</dbReference>